<dbReference type="Gene3D" id="3.40.630.30">
    <property type="match status" value="1"/>
</dbReference>
<organism evidence="2 3">
    <name type="scientific">Nitrospira moscoviensis</name>
    <dbReference type="NCBI Taxonomy" id="42253"/>
    <lineage>
        <taxon>Bacteria</taxon>
        <taxon>Pseudomonadati</taxon>
        <taxon>Nitrospirota</taxon>
        <taxon>Nitrospiria</taxon>
        <taxon>Nitrospirales</taxon>
        <taxon>Nitrospiraceae</taxon>
        <taxon>Nitrospira</taxon>
    </lineage>
</organism>
<dbReference type="PATRIC" id="fig|42253.5.peg.3342"/>
<accession>A0A0K2GFN9</accession>
<dbReference type="PROSITE" id="PS51186">
    <property type="entry name" value="GNAT"/>
    <property type="match status" value="1"/>
</dbReference>
<proteinExistence type="predicted"/>
<dbReference type="OrthoDB" id="5570877at2"/>
<reference evidence="2 3" key="1">
    <citation type="journal article" date="2015" name="Proc. Natl. Acad. Sci. U.S.A.">
        <title>Expanded metabolic versatility of ubiquitous nitrite-oxidizing bacteria from the genus Nitrospira.</title>
        <authorList>
            <person name="Koch H."/>
            <person name="Lucker S."/>
            <person name="Albertsen M."/>
            <person name="Kitzinger K."/>
            <person name="Herbold C."/>
            <person name="Spieck E."/>
            <person name="Nielsen P.H."/>
            <person name="Wagner M."/>
            <person name="Daims H."/>
        </authorList>
    </citation>
    <scope>NUCLEOTIDE SEQUENCE [LARGE SCALE GENOMIC DNA]</scope>
    <source>
        <strain evidence="2 3">NSP M-1</strain>
    </source>
</reference>
<dbReference type="STRING" id="42253.NITMOv2_3388"/>
<evidence type="ECO:0000313" key="2">
    <source>
        <dbReference type="EMBL" id="ALA59780.1"/>
    </source>
</evidence>
<evidence type="ECO:0000313" key="3">
    <source>
        <dbReference type="Proteomes" id="UP000069205"/>
    </source>
</evidence>
<keyword evidence="3" id="KW-1185">Reference proteome</keyword>
<dbReference type="InterPro" id="IPR000182">
    <property type="entry name" value="GNAT_dom"/>
</dbReference>
<protein>
    <recommendedName>
        <fullName evidence="1">N-acetyltransferase domain-containing protein</fullName>
    </recommendedName>
</protein>
<sequence length="346" mass="38420">MAITVRPADLESDRSVLIETLRRYLTPTSTERRFDWLYKRNPHGEARAWIAEETATRAVVGVAAAFPRRLLVRGDARLTWVLGDFCISADYRTLGPAVQLQRAVLDAVQHATMLAGYYDFPSRQMAAVYKRIGVAKEGGLVRMARVLRADRLLTAFGGAGLARVLGPVANLGLALDIHRRGASRGLSVERYAGRFGSEFDDLMHETGGAYDACIERSADYLNWRYVEHPSERYEYLVAKKSGRVCGYAVFSSTAQDAILVDLFSVKLESIPDALLRHLAKELWGRGVLTISAPMVAGHPWMSALTRAGFRARETSPFVVVPGPSRPADLFQDPQAPWHFMHGDRDS</sequence>
<dbReference type="KEGG" id="nmv:NITMOv2_3388"/>
<evidence type="ECO:0000259" key="1">
    <source>
        <dbReference type="PROSITE" id="PS51186"/>
    </source>
</evidence>
<dbReference type="InterPro" id="IPR016181">
    <property type="entry name" value="Acyl_CoA_acyltransferase"/>
</dbReference>
<name>A0A0K2GFN9_NITMO</name>
<gene>
    <name evidence="2" type="ORF">NITMOv2_3388</name>
</gene>
<dbReference type="Proteomes" id="UP000069205">
    <property type="component" value="Chromosome"/>
</dbReference>
<dbReference type="EMBL" id="CP011801">
    <property type="protein sequence ID" value="ALA59780.1"/>
    <property type="molecule type" value="Genomic_DNA"/>
</dbReference>
<dbReference type="GO" id="GO:0016747">
    <property type="term" value="F:acyltransferase activity, transferring groups other than amino-acyl groups"/>
    <property type="evidence" value="ECO:0007669"/>
    <property type="project" value="InterPro"/>
</dbReference>
<dbReference type="RefSeq" id="WP_053380735.1">
    <property type="nucleotide sequence ID" value="NZ_CP011801.1"/>
</dbReference>
<feature type="domain" description="N-acetyltransferase" evidence="1">
    <location>
        <begin position="3"/>
        <end position="154"/>
    </location>
</feature>
<dbReference type="SUPFAM" id="SSF55729">
    <property type="entry name" value="Acyl-CoA N-acyltransferases (Nat)"/>
    <property type="match status" value="1"/>
</dbReference>
<dbReference type="AlphaFoldDB" id="A0A0K2GFN9"/>